<evidence type="ECO:0000313" key="1">
    <source>
        <dbReference type="EMBL" id="CRK95792.1"/>
    </source>
</evidence>
<protein>
    <submittedName>
        <fullName evidence="1">CLUMA_CG009249, isoform A</fullName>
    </submittedName>
</protein>
<sequence length="71" mass="8475">MRCELRVKIGYLNYLIHVIRKVENQKIYVATRIHHSPNYPVSCCFFQLLVLRKNHCLTADLVQMAYLNIIR</sequence>
<organism evidence="1 2">
    <name type="scientific">Clunio marinus</name>
    <dbReference type="NCBI Taxonomy" id="568069"/>
    <lineage>
        <taxon>Eukaryota</taxon>
        <taxon>Metazoa</taxon>
        <taxon>Ecdysozoa</taxon>
        <taxon>Arthropoda</taxon>
        <taxon>Hexapoda</taxon>
        <taxon>Insecta</taxon>
        <taxon>Pterygota</taxon>
        <taxon>Neoptera</taxon>
        <taxon>Endopterygota</taxon>
        <taxon>Diptera</taxon>
        <taxon>Nematocera</taxon>
        <taxon>Chironomoidea</taxon>
        <taxon>Chironomidae</taxon>
        <taxon>Clunio</taxon>
    </lineage>
</organism>
<dbReference type="AlphaFoldDB" id="A0A1J1I695"/>
<keyword evidence="2" id="KW-1185">Reference proteome</keyword>
<dbReference type="Proteomes" id="UP000183832">
    <property type="component" value="Unassembled WGS sequence"/>
</dbReference>
<gene>
    <name evidence="1" type="ORF">CLUMA_CG009249</name>
</gene>
<name>A0A1J1I695_9DIPT</name>
<proteinExistence type="predicted"/>
<accession>A0A1J1I695</accession>
<dbReference type="EMBL" id="CVRI01000043">
    <property type="protein sequence ID" value="CRK95792.1"/>
    <property type="molecule type" value="Genomic_DNA"/>
</dbReference>
<reference evidence="1 2" key="1">
    <citation type="submission" date="2015-04" db="EMBL/GenBank/DDBJ databases">
        <authorList>
            <person name="Syromyatnikov M.Y."/>
            <person name="Popov V.N."/>
        </authorList>
    </citation>
    <scope>NUCLEOTIDE SEQUENCE [LARGE SCALE GENOMIC DNA]</scope>
</reference>
<evidence type="ECO:0000313" key="2">
    <source>
        <dbReference type="Proteomes" id="UP000183832"/>
    </source>
</evidence>